<name>G7E4X8_MIXOS</name>
<dbReference type="InterPro" id="IPR036940">
    <property type="entry name" value="PI3/4_kinase_cat_sf"/>
</dbReference>
<dbReference type="EC" id="2.7.11.1" evidence="4"/>
<dbReference type="Proteomes" id="UP000009131">
    <property type="component" value="Unassembled WGS sequence"/>
</dbReference>
<reference evidence="25 26" key="2">
    <citation type="journal article" date="2012" name="Open Biol.">
        <title>Characteristics of nucleosomes and linker DNA regions on the genome of the basidiomycete Mixia osmundae revealed by mono- and dinucleosome mapping.</title>
        <authorList>
            <person name="Nishida H."/>
            <person name="Kondo S."/>
            <person name="Matsumoto T."/>
            <person name="Suzuki Y."/>
            <person name="Yoshikawa H."/>
            <person name="Taylor T.D."/>
            <person name="Sugiyama J."/>
        </authorList>
    </citation>
    <scope>NUCLEOTIDE SEQUENCE [LARGE SCALE GENOMIC DNA]</scope>
    <source>
        <strain evidence="26">CBS 9802 / IAM 14324 / JCM 22182 / KY 12970</strain>
    </source>
</reference>
<dbReference type="Gene3D" id="1.10.1070.11">
    <property type="entry name" value="Phosphatidylinositol 3-/4-kinase, catalytic domain"/>
    <property type="match status" value="1"/>
</dbReference>
<feature type="region of interest" description="Disordered" evidence="21">
    <location>
        <begin position="181"/>
        <end position="223"/>
    </location>
</feature>
<evidence type="ECO:0000256" key="8">
    <source>
        <dbReference type="ARBA" id="ARBA00022679"/>
    </source>
</evidence>
<accession>G7E4X8</accession>
<dbReference type="InterPro" id="IPR011009">
    <property type="entry name" value="Kinase-like_dom_sf"/>
</dbReference>
<dbReference type="InterPro" id="IPR021668">
    <property type="entry name" value="TAN"/>
</dbReference>
<evidence type="ECO:0000256" key="18">
    <source>
        <dbReference type="ARBA" id="ARBA00032467"/>
    </source>
</evidence>
<dbReference type="GO" id="GO:0005634">
    <property type="term" value="C:nucleus"/>
    <property type="evidence" value="ECO:0007669"/>
    <property type="project" value="UniProtKB-SubCell"/>
</dbReference>
<dbReference type="InterPro" id="IPR038980">
    <property type="entry name" value="ATM_plant"/>
</dbReference>
<gene>
    <name evidence="25" type="primary">Mo04568</name>
    <name evidence="25" type="ORF">E5Q_04568</name>
</gene>
<comment type="subcellular location">
    <subcellularLocation>
        <location evidence="1">Nucleus</location>
    </subcellularLocation>
</comment>
<dbReference type="InterPro" id="IPR014009">
    <property type="entry name" value="PIK_FAT"/>
</dbReference>
<dbReference type="PANTHER" id="PTHR37079:SF4">
    <property type="entry name" value="SERINE_THREONINE-PROTEIN KINASE ATM"/>
    <property type="match status" value="1"/>
</dbReference>
<keyword evidence="8" id="KW-0808">Transferase</keyword>
<evidence type="ECO:0000256" key="9">
    <source>
        <dbReference type="ARBA" id="ARBA00022741"/>
    </source>
</evidence>
<dbReference type="GO" id="GO:0004674">
    <property type="term" value="F:protein serine/threonine kinase activity"/>
    <property type="evidence" value="ECO:0007669"/>
    <property type="project" value="UniProtKB-KW"/>
</dbReference>
<keyword evidence="26" id="KW-1185">Reference proteome</keyword>
<dbReference type="EMBL" id="BABT02000146">
    <property type="protein sequence ID" value="GAA97888.1"/>
    <property type="molecule type" value="Genomic_DNA"/>
</dbReference>
<dbReference type="InParanoid" id="G7E4X8"/>
<evidence type="ECO:0000259" key="24">
    <source>
        <dbReference type="PROSITE" id="PS51190"/>
    </source>
</evidence>
<evidence type="ECO:0000313" key="26">
    <source>
        <dbReference type="Proteomes" id="UP000009131"/>
    </source>
</evidence>
<dbReference type="InterPro" id="IPR016024">
    <property type="entry name" value="ARM-type_fold"/>
</dbReference>
<evidence type="ECO:0000256" key="5">
    <source>
        <dbReference type="ARBA" id="ARBA00014619"/>
    </source>
</evidence>
<feature type="domain" description="PI3K/PI4K catalytic" evidence="22">
    <location>
        <begin position="2602"/>
        <end position="2911"/>
    </location>
</feature>
<evidence type="ECO:0000256" key="3">
    <source>
        <dbReference type="ARBA" id="ARBA00011370"/>
    </source>
</evidence>
<evidence type="ECO:0000259" key="22">
    <source>
        <dbReference type="PROSITE" id="PS50290"/>
    </source>
</evidence>
<dbReference type="SUPFAM" id="SSF48371">
    <property type="entry name" value="ARM repeat"/>
    <property type="match status" value="1"/>
</dbReference>
<dbReference type="SUPFAM" id="SSF56112">
    <property type="entry name" value="Protein kinase-like (PK-like)"/>
    <property type="match status" value="1"/>
</dbReference>
<reference evidence="25 26" key="1">
    <citation type="journal article" date="2011" name="J. Gen. Appl. Microbiol.">
        <title>Draft genome sequencing of the enigmatic basidiomycete Mixia osmundae.</title>
        <authorList>
            <person name="Nishida H."/>
            <person name="Nagatsuka Y."/>
            <person name="Sugiyama J."/>
        </authorList>
    </citation>
    <scope>NUCLEOTIDE SEQUENCE [LARGE SCALE GENOMIC DNA]</scope>
    <source>
        <strain evidence="26">CBS 9802 / IAM 14324 / JCM 22182 / KY 12970</strain>
    </source>
</reference>
<evidence type="ECO:0000313" key="25">
    <source>
        <dbReference type="EMBL" id="GAA97888.1"/>
    </source>
</evidence>
<dbReference type="GO" id="GO:0005524">
    <property type="term" value="F:ATP binding"/>
    <property type="evidence" value="ECO:0007669"/>
    <property type="project" value="UniProtKB-KW"/>
</dbReference>
<dbReference type="InterPro" id="IPR000403">
    <property type="entry name" value="PI3/4_kinase_cat_dom"/>
</dbReference>
<dbReference type="PROSITE" id="PS00915">
    <property type="entry name" value="PI3_4_KINASE_1"/>
    <property type="match status" value="1"/>
</dbReference>
<evidence type="ECO:0000256" key="1">
    <source>
        <dbReference type="ARBA" id="ARBA00004123"/>
    </source>
</evidence>
<evidence type="ECO:0000256" key="14">
    <source>
        <dbReference type="ARBA" id="ARBA00025079"/>
    </source>
</evidence>
<comment type="caution">
    <text evidence="25">The sequence shown here is derived from an EMBL/GenBank/DDBJ whole genome shotgun (WGS) entry which is preliminary data.</text>
</comment>
<comment type="catalytic activity">
    <reaction evidence="19">
        <text>L-threonyl-[protein] + ATP = O-phospho-L-threonyl-[protein] + ADP + H(+)</text>
        <dbReference type="Rhea" id="RHEA:46608"/>
        <dbReference type="Rhea" id="RHEA-COMP:11060"/>
        <dbReference type="Rhea" id="RHEA-COMP:11605"/>
        <dbReference type="ChEBI" id="CHEBI:15378"/>
        <dbReference type="ChEBI" id="CHEBI:30013"/>
        <dbReference type="ChEBI" id="CHEBI:30616"/>
        <dbReference type="ChEBI" id="CHEBI:61977"/>
        <dbReference type="ChEBI" id="CHEBI:456216"/>
        <dbReference type="EC" id="2.7.11.1"/>
    </reaction>
</comment>
<evidence type="ECO:0000256" key="16">
    <source>
        <dbReference type="ARBA" id="ARBA00030222"/>
    </source>
</evidence>
<evidence type="ECO:0000256" key="4">
    <source>
        <dbReference type="ARBA" id="ARBA00012513"/>
    </source>
</evidence>
<dbReference type="SMART" id="SM01343">
    <property type="entry name" value="FATC"/>
    <property type="match status" value="1"/>
</dbReference>
<keyword evidence="11" id="KW-0418">Kinase</keyword>
<comment type="similarity">
    <text evidence="2">Belongs to the PI3/PI4-kinase family. ATM subfamily.</text>
</comment>
<protein>
    <recommendedName>
        <fullName evidence="5">Serine/threonine-protein kinase TEL1</fullName>
        <ecNumber evidence="4">2.7.11.1</ecNumber>
    </recommendedName>
    <alternativeName>
        <fullName evidence="15">ATM homolog</fullName>
    </alternativeName>
    <alternativeName>
        <fullName evidence="17 18">DNA-damage checkpoint kinase TEL1</fullName>
    </alternativeName>
    <alternativeName>
        <fullName evidence="6">Serine/threonine-protein kinase tel1</fullName>
    </alternativeName>
    <alternativeName>
        <fullName evidence="16">Telomere length regulation protein 1</fullName>
    </alternativeName>
</protein>
<evidence type="ECO:0000256" key="20">
    <source>
        <dbReference type="ARBA" id="ARBA00048679"/>
    </source>
</evidence>
<dbReference type="PANTHER" id="PTHR37079">
    <property type="entry name" value="SERINE/THREONINE-PROTEIN KINASE ATM"/>
    <property type="match status" value="1"/>
</dbReference>
<evidence type="ECO:0000256" key="6">
    <source>
        <dbReference type="ARBA" id="ARBA00020288"/>
    </source>
</evidence>
<organism evidence="25 26">
    <name type="scientific">Mixia osmundae (strain CBS 9802 / IAM 14324 / JCM 22182 / KY 12970)</name>
    <dbReference type="NCBI Taxonomy" id="764103"/>
    <lineage>
        <taxon>Eukaryota</taxon>
        <taxon>Fungi</taxon>
        <taxon>Dikarya</taxon>
        <taxon>Basidiomycota</taxon>
        <taxon>Pucciniomycotina</taxon>
        <taxon>Mixiomycetes</taxon>
        <taxon>Mixiales</taxon>
        <taxon>Mixiaceae</taxon>
        <taxon>Mixia</taxon>
    </lineage>
</organism>
<dbReference type="GO" id="GO:0006281">
    <property type="term" value="P:DNA repair"/>
    <property type="evidence" value="ECO:0007669"/>
    <property type="project" value="InterPro"/>
</dbReference>
<dbReference type="FunCoup" id="G7E4X8">
    <property type="interactions" value="167"/>
</dbReference>
<evidence type="ECO:0000256" key="15">
    <source>
        <dbReference type="ARBA" id="ARBA00030020"/>
    </source>
</evidence>
<comment type="subunit">
    <text evidence="3">Associates with DNA double-strand breaks.</text>
</comment>
<evidence type="ECO:0000259" key="23">
    <source>
        <dbReference type="PROSITE" id="PS51189"/>
    </source>
</evidence>
<dbReference type="InterPro" id="IPR003152">
    <property type="entry name" value="FATC_dom"/>
</dbReference>
<dbReference type="OrthoDB" id="381190at2759"/>
<keyword evidence="12" id="KW-0067">ATP-binding</keyword>
<sequence length="2951" mass="327781">MEDRHGVLAACLDKLRSSKATDRSAATDHLREIFSRPSAWRALEKQRTGHLDVLQAIFASVVAARNAYLRGTNDRTKDAERKRLASSASVLRWFVGQCVDGLQKKTLKAVWAHLLQMLVANRKIFAPVALEYLRTLNLLLAHDPHLQHMDEATWTRAVGVCFCGMAGQPVIDLADMIDSSSNAKDRDDSDIAMSDRETDAHPRADASSSSARQMPSHVRARNVSSGNAANTLESIEYMTCVDHLFRSQLAPLLTYGSILLKFFASFFQLHPTESSAHLPAICALNRLFDSAWLNSQTLMYEATVTLWSPLITFWNSKHLLVREQVALACRRLLLILTLPLAGQTPIENREALIRSLYDRIVPTDSTELRWRTEPLLLESILLAPPPLDRHAPYATASFGAGQGFDPIQAVSWVSLQVSADILASLSKMRSQALSSDTHALESAVRAGKRPRLETPVSSLCNDVRNTSIPISDRLLRLQILVVFAVRHGAHLSDELKQTLLEDLLQLSNNPFDHAIQSWALVGLAALASQCQQPRIEWWSGVWTSSCRRISDRATGRAAAHLCSNLMDIGLPQTLLVTGIEAAFSDLDVRGPAFPSDAIVRWFATCLVCAENSQRLAERSLPDKISAWLANVWTPFGQTVSSGSILGKRSRSDFVSSSALLSLLSKACSLPWRYWGSDRFLLPACPTTNCLLADEKVSPISDLFYLHKVSSRSVLTRGTSISEPAIMLERPATSNERRLLAGLQRTLDSQVDLHESHEHWFELTACQLRERAELASVLLCFAGSLEQARIKVDPSVIRSACRALALVLRLANQTKWLPRERAELYLAFSPLLVTTSLSSDPLYEVCVRVGPGSGVSSQPDPEPGPKLRNEEREAVLQRLWAHKDVRAVMTSMSTGLASLMEPLAMSRQQELDDFDGPTIAVNRTIIDSLLMPGAEHALQACISILVQIDLTRDLLASQRPGAATLSRAVAICVKLSDVRALDIGNEILDALQCGLAGLTEAEWQVLLEHLANDMITSYALARSEKCQLLLLRLLEHSSQIWAADLSAQSTLVSCAREAYIWFQNNCVHQKIYSWRIRLGLVLVIDSFDHIKELNTLWDSYDTQDQVILPSTTLSRMLEDPDSRVSFRVNTACCRHLEYARARGGEVTKILFDHCAQLGPIHAPVEGAALRCVYLCQAMIISQRSRRYAYDLLIEVAARAPALQDILVALSQALSDRLGFPTISALYLHYAGPIMSQWIRLKYLDLRIPDRVCGFQNHRDRTAAEIDCVAVPLLVNDMVDALRIKCDALQLHLPSIIRTHLPAVIANKIALATVNTAEGVDPFPAVLREITGLIEQSDSSTMTFEQFTRAYLDQVLVHTVMLLYEETASASPDGPLGSWQQNPQAMQTYADLLSEVRDFSICTKAPPPWFNAECVYSVLVWFVKCYGSGENTAVLYSSVQVLLHHVHQMPFIDDQRRTLFMLAALISLNEPDISSLGLLRILMHYLTHLLARPAISDIVWSMLAWTIERYVRLGHAHDGQQLLGFADLVALAAHYALQLTNCEERMPVAIGSSALQWLEQLVVELFKSSSLELARQSVFAAALWPHECSSIPRIDLEGIEEMLDSAFPWSNLRHLLRALAALDLSPDSEEAVRLGAVTFRVLRGCKDGSAMTKADAESLTALVSIAETHFCTGTLLNSCAQRVHPPYAAPLLGNETTQAICVGLLGQCLLSSDLLLVNTAVAALRRVFVTVALDTRKASAEDIHGVGFDLLELARDSLKRSWELASTVSRGPGLEALITESWITKARDANEWIANLSVLVGQQASTVAPMYAQLQPCLLHDTAFARSSLPILVTVLLQSKENSTQARMYLSEHFVRVIASPCSDIESLAVIIDIVLHLRKTDLPGKRKREDGIKLLLPFIELAKAAIRCHLASAALLFLELAQDHDEDKAACGLQAPQVRTLMCSVSEQIGEPDGFYGIAPGEIQETLASRYAHEGAWSKAFQLHSSLFEARSGTSTADLDLLPVGNSLKSWGFKHLASQVGALRRAGDLADLDLAWRTDHWDIPVEQTTTTSARIYRALRDAHCSANRALAIDRASNGLVEELRSILHILQRSDHIAGSKLAALITLSDITRWQQAQHARSVDESKAEITDMNRLPTTIFEVNEPVVAARLSLLQAERNAEMLNQIGDALTPVARDNAIRAQQLCLALSRDARMNGQQQLALNMVNVAQSLGSLVDTDDDGAKVELSHTLWELGEHGLARDIVSRLISRSQGCTKADLLATMGGWTAAARLMPPSEIADRYFAPAVALARSSKLSDDRLGEVVYQFASYAVQQYKQLAKEDLAMKRLSVLRAQKQHEIKALDAQLRHSSTQSAERHRLQTSKDDATKVIRQDRDRLEKFEAARSSFLKHAIIMLLQTLACTDQHPDAISRLISIWMEHQQDDEVNRLVQQHLNSVPSAKFVPLSHQISARVARFTGSTLCRQILSGLVERMALDHPFHVVYQLLSLRKASDSAFPENNLASTQAPRADAAGEIIERIKRAPALRPKVAALEALCEAYIEWASFDLDRLPDYKRSKKDSTLKMPQIKLLRLRSQTHAIPVSTVALPMDPTCRYDADSLPCIYQYESTFKIVGGVNRPKLSICIDSMGGTHKQLFKPGDDVRQDAVMEQVFEVANGLLRRDKATFKRNLRVRTYRVIPLTADTGLLEFAKDTMPIMAWLPEAHARYHPKDARYETARQKFAEARQDFEAQRAVWKELYAGRWHPVLRHFFREEQKEPSLWHEMRLNYGRSLATNSIIGDLLGIGDRHCSNILIDSVRGELVHIDFGIVFEAGTRLPIPETVPFRLTPDMIDGLGMTGVEGVFRRCSEETLRVMRRGAVDVMTILEVFKYDPLQKWTLSAGKIRKAQGTQLSEADAQDLADGSGDVPTDAHRAIDQVSAKLNSTLSVEYQVNDLIQQAQNPDNLCRIFCGWAPWM</sequence>
<dbReference type="CDD" id="cd05171">
    <property type="entry name" value="PIKKc_ATM"/>
    <property type="match status" value="1"/>
</dbReference>
<dbReference type="Gene3D" id="3.30.1010.10">
    <property type="entry name" value="Phosphatidylinositol 3-kinase Catalytic Subunit, Chain A, domain 4"/>
    <property type="match status" value="1"/>
</dbReference>
<dbReference type="Pfam" id="PF02260">
    <property type="entry name" value="FATC"/>
    <property type="match status" value="1"/>
</dbReference>
<evidence type="ECO:0000256" key="12">
    <source>
        <dbReference type="ARBA" id="ARBA00022840"/>
    </source>
</evidence>
<comment type="catalytic activity">
    <reaction evidence="20">
        <text>L-seryl-[protein] + ATP = O-phospho-L-seryl-[protein] + ADP + H(+)</text>
        <dbReference type="Rhea" id="RHEA:17989"/>
        <dbReference type="Rhea" id="RHEA-COMP:9863"/>
        <dbReference type="Rhea" id="RHEA-COMP:11604"/>
        <dbReference type="ChEBI" id="CHEBI:15378"/>
        <dbReference type="ChEBI" id="CHEBI:29999"/>
        <dbReference type="ChEBI" id="CHEBI:30616"/>
        <dbReference type="ChEBI" id="CHEBI:83421"/>
        <dbReference type="ChEBI" id="CHEBI:456216"/>
        <dbReference type="EC" id="2.7.11.1"/>
    </reaction>
</comment>
<evidence type="ECO:0000256" key="21">
    <source>
        <dbReference type="SAM" id="MobiDB-lite"/>
    </source>
</evidence>
<feature type="domain" description="FAT" evidence="23">
    <location>
        <begin position="1899"/>
        <end position="2488"/>
    </location>
</feature>
<dbReference type="InterPro" id="IPR044107">
    <property type="entry name" value="PIKKc_ATM"/>
</dbReference>
<dbReference type="PROSITE" id="PS51190">
    <property type="entry name" value="FATC"/>
    <property type="match status" value="1"/>
</dbReference>
<dbReference type="Pfam" id="PF00454">
    <property type="entry name" value="PI3_PI4_kinase"/>
    <property type="match status" value="1"/>
</dbReference>
<proteinExistence type="inferred from homology"/>
<evidence type="ECO:0000256" key="13">
    <source>
        <dbReference type="ARBA" id="ARBA00023242"/>
    </source>
</evidence>
<dbReference type="PROSITE" id="PS50290">
    <property type="entry name" value="PI3_4_KINASE_3"/>
    <property type="match status" value="1"/>
</dbReference>
<feature type="compositionally biased region" description="Basic and acidic residues" evidence="21">
    <location>
        <begin position="183"/>
        <end position="204"/>
    </location>
</feature>
<evidence type="ECO:0000256" key="17">
    <source>
        <dbReference type="ARBA" id="ARBA00031460"/>
    </source>
</evidence>
<evidence type="ECO:0000256" key="7">
    <source>
        <dbReference type="ARBA" id="ARBA00022527"/>
    </source>
</evidence>
<dbReference type="SMART" id="SM01342">
    <property type="entry name" value="TAN"/>
    <property type="match status" value="1"/>
</dbReference>
<dbReference type="Pfam" id="PF11640">
    <property type="entry name" value="TAN"/>
    <property type="match status" value="1"/>
</dbReference>
<dbReference type="HOGENOM" id="CLU_000178_11_0_1"/>
<comment type="function">
    <text evidence="14">Serine/threonine protein kinase which activates checkpoint signaling upon genotoxic stresses such as ionizing radiation (IR), ultraviolet light (UV), or DNA replication stalling, thereby acting as a DNA damage sensor. Recognizes the substrate consensus sequence [ST]-Q. Phosphorylates histone H2A to form H2AS128ph (gamma-H2A) at sites of DNA damage, involved in the regulation of DNA damage response mechanism. Required for the control of telomere length and genome stability.</text>
</comment>
<dbReference type="GO" id="GO:0035556">
    <property type="term" value="P:intracellular signal transduction"/>
    <property type="evidence" value="ECO:0007669"/>
    <property type="project" value="UniProtKB-ARBA"/>
</dbReference>
<evidence type="ECO:0000256" key="2">
    <source>
        <dbReference type="ARBA" id="ARBA00010769"/>
    </source>
</evidence>
<dbReference type="STRING" id="764103.G7E4X8"/>
<dbReference type="SMART" id="SM00146">
    <property type="entry name" value="PI3Kc"/>
    <property type="match status" value="1"/>
</dbReference>
<evidence type="ECO:0000256" key="19">
    <source>
        <dbReference type="ARBA" id="ARBA00047899"/>
    </source>
</evidence>
<keyword evidence="7" id="KW-0723">Serine/threonine-protein kinase</keyword>
<evidence type="ECO:0000256" key="10">
    <source>
        <dbReference type="ARBA" id="ARBA00022763"/>
    </source>
</evidence>
<keyword evidence="9" id="KW-0547">Nucleotide-binding</keyword>
<dbReference type="InterPro" id="IPR018936">
    <property type="entry name" value="PI3/4_kinase_CS"/>
</dbReference>
<evidence type="ECO:0000256" key="11">
    <source>
        <dbReference type="ARBA" id="ARBA00022777"/>
    </source>
</evidence>
<keyword evidence="10" id="KW-0227">DNA damage</keyword>
<dbReference type="PROSITE" id="PS51189">
    <property type="entry name" value="FAT"/>
    <property type="match status" value="1"/>
</dbReference>
<feature type="domain" description="FATC" evidence="24">
    <location>
        <begin position="2919"/>
        <end position="2951"/>
    </location>
</feature>
<keyword evidence="13" id="KW-0539">Nucleus</keyword>
<dbReference type="eggNOG" id="KOG0892">
    <property type="taxonomic scope" value="Eukaryota"/>
</dbReference>